<proteinExistence type="predicted"/>
<keyword evidence="3" id="KW-1185">Reference proteome</keyword>
<dbReference type="RefSeq" id="YP_010113246.1">
    <property type="nucleotide sequence ID" value="NC_055900.1"/>
</dbReference>
<accession>A0A7M1RTL1</accession>
<dbReference type="Proteomes" id="UP000594004">
    <property type="component" value="Segment"/>
</dbReference>
<dbReference type="EMBL" id="MT774407">
    <property type="protein sequence ID" value="QOR57606.1"/>
    <property type="molecule type" value="Genomic_DNA"/>
</dbReference>
<feature type="region of interest" description="Disordered" evidence="1">
    <location>
        <begin position="17"/>
        <end position="73"/>
    </location>
</feature>
<evidence type="ECO:0000256" key="1">
    <source>
        <dbReference type="SAM" id="MobiDB-lite"/>
    </source>
</evidence>
<evidence type="ECO:0000313" key="2">
    <source>
        <dbReference type="EMBL" id="QOR57606.1"/>
    </source>
</evidence>
<reference evidence="2 3" key="1">
    <citation type="submission" date="2020-07" db="EMBL/GenBank/DDBJ databases">
        <title>Taxonomic proposal: Crassvirales, a new order of highly abundant and diverse bacterial viruses.</title>
        <authorList>
            <person name="Shkoporov A.N."/>
            <person name="Stockdale S.R."/>
            <person name="Guerin E."/>
            <person name="Ross R.P."/>
            <person name="Hill C."/>
        </authorList>
    </citation>
    <scope>NUCLEOTIDE SEQUENCE [LARGE SCALE GENOMIC DNA]</scope>
</reference>
<feature type="compositionally biased region" description="Basic and acidic residues" evidence="1">
    <location>
        <begin position="46"/>
        <end position="72"/>
    </location>
</feature>
<name>A0A7M1RTL1_9CAUD</name>
<sequence>MAKERLIIKMAKVSKKAKALASKTKTNKVEEQVKTQDATPAPVEAPKPEEKPQEVVENKETKETPEVKDEKTKKGKKPEVIVLEVVEGKKETAMSISSSIGQIVGSAGGKGDRIDKNHAIEFMGILHKEYLANPETPEDVKKNLKKQFDVMTAVTLVNYFTQLEGDFQSMGIRINSNMREQAEAVLGDYLGIKVKYIQAEDNSKQLVLEFKEVPEEVRKNAKEDKKVAKLDIPEADPKMPDPEKLKVLRSIFAQQGAGGIGSNLLSGIEWGRRAFSFSMEEKKSVVFANIINKGADATLLTAIKGMVRGKMSSEHSILGAHALLKSWCPSITDKEVAELIQVIVSINAEKKTNDWNEKASPDLKTTYEKELEAVTRNIITANTSKAIDAILKGKEEATLEYEDRKGFITIHPKAIRRTLEAAYGDSENILKDKMEEIAKYYVKPIMRLSSYVDKSAYSEE</sequence>
<dbReference type="GeneID" id="65131754"/>
<organism evidence="2 3">
    <name type="scientific">uncultured phage cr125_1</name>
    <dbReference type="NCBI Taxonomy" id="2772091"/>
    <lineage>
        <taxon>Viruses</taxon>
        <taxon>Duplodnaviria</taxon>
        <taxon>Heunggongvirae</taxon>
        <taxon>Uroviricota</taxon>
        <taxon>Caudoviricetes</taxon>
        <taxon>Crassvirales</taxon>
        <taxon>Suoliviridae</taxon>
        <taxon>Uncouvirinae</taxon>
        <taxon>Aurodevirus</taxon>
        <taxon>Aurodevirus hominis</taxon>
    </lineage>
</organism>
<evidence type="ECO:0000313" key="3">
    <source>
        <dbReference type="Proteomes" id="UP000594004"/>
    </source>
</evidence>
<dbReference type="KEGG" id="vg:65131754"/>
<protein>
    <submittedName>
        <fullName evidence="2">Uncharacterized protein</fullName>
    </submittedName>
</protein>